<feature type="region of interest" description="Disordered" evidence="1">
    <location>
        <begin position="1"/>
        <end position="60"/>
    </location>
</feature>
<keyword evidence="3" id="KW-1185">Reference proteome</keyword>
<sequence>RANKKGKGPSIVVEVPGSDEDIEDAAESSTKCDMEEDFEKVPEGVDESGGDNLRDDAGFFQDDTPVTEPTSESVPKVSASAVPISIVMQPFSSTDAMVISIIAAATSVEAEIPQGSAGSFSRFPSAAFGSTSSAKATSQAKTVSISLKEFSFNIASPALGSSQSISTAPTGKSTVVPPSSPDWAGLDAFKAAGDMELREGSEKVPLASQTYVSSSPIVPLFGDTLCILVSLPLGTSSCTSVIGSSSNVLRDEAMFIGGQASGGADEALFKAIVRDSRSPFASILAPYQAESSQEAANNMNTLMSHFNLNKELFLDPDYFRACQGFRELRRGSLQEMEAFMDSYVEFLPRLSMFS</sequence>
<name>A0AAD4SF35_9MAGN</name>
<feature type="compositionally biased region" description="Acidic residues" evidence="1">
    <location>
        <begin position="34"/>
        <end position="49"/>
    </location>
</feature>
<reference evidence="2" key="1">
    <citation type="submission" date="2022-04" db="EMBL/GenBank/DDBJ databases">
        <title>A functionally conserved STORR gene fusion in Papaver species that diverged 16.8 million years ago.</title>
        <authorList>
            <person name="Catania T."/>
        </authorList>
    </citation>
    <scope>NUCLEOTIDE SEQUENCE</scope>
    <source>
        <strain evidence="2">S-188037</strain>
    </source>
</reference>
<accession>A0AAD4SF35</accession>
<dbReference type="AlphaFoldDB" id="A0AAD4SF35"/>
<evidence type="ECO:0000256" key="1">
    <source>
        <dbReference type="SAM" id="MobiDB-lite"/>
    </source>
</evidence>
<evidence type="ECO:0000313" key="2">
    <source>
        <dbReference type="EMBL" id="KAI3904500.1"/>
    </source>
</evidence>
<protein>
    <submittedName>
        <fullName evidence="2">Uncharacterized protein</fullName>
    </submittedName>
</protein>
<organism evidence="2 3">
    <name type="scientific">Papaver atlanticum</name>
    <dbReference type="NCBI Taxonomy" id="357466"/>
    <lineage>
        <taxon>Eukaryota</taxon>
        <taxon>Viridiplantae</taxon>
        <taxon>Streptophyta</taxon>
        <taxon>Embryophyta</taxon>
        <taxon>Tracheophyta</taxon>
        <taxon>Spermatophyta</taxon>
        <taxon>Magnoliopsida</taxon>
        <taxon>Ranunculales</taxon>
        <taxon>Papaveraceae</taxon>
        <taxon>Papaveroideae</taxon>
        <taxon>Papaver</taxon>
    </lineage>
</organism>
<comment type="caution">
    <text evidence="2">The sequence shown here is derived from an EMBL/GenBank/DDBJ whole genome shotgun (WGS) entry which is preliminary data.</text>
</comment>
<feature type="non-terminal residue" evidence="2">
    <location>
        <position position="354"/>
    </location>
</feature>
<gene>
    <name evidence="2" type="ORF">MKW98_014680</name>
</gene>
<dbReference type="Proteomes" id="UP001202328">
    <property type="component" value="Unassembled WGS sequence"/>
</dbReference>
<proteinExistence type="predicted"/>
<feature type="non-terminal residue" evidence="2">
    <location>
        <position position="1"/>
    </location>
</feature>
<feature type="compositionally biased region" description="Acidic residues" evidence="1">
    <location>
        <begin position="17"/>
        <end position="26"/>
    </location>
</feature>
<dbReference type="EMBL" id="JAJJMB010011095">
    <property type="protein sequence ID" value="KAI3904500.1"/>
    <property type="molecule type" value="Genomic_DNA"/>
</dbReference>
<evidence type="ECO:0000313" key="3">
    <source>
        <dbReference type="Proteomes" id="UP001202328"/>
    </source>
</evidence>